<comment type="caution">
    <text evidence="2">The sequence shown here is derived from an EMBL/GenBank/DDBJ whole genome shotgun (WGS) entry which is preliminary data.</text>
</comment>
<keyword evidence="3" id="KW-1185">Reference proteome</keyword>
<feature type="region of interest" description="Disordered" evidence="1">
    <location>
        <begin position="561"/>
        <end position="596"/>
    </location>
</feature>
<feature type="compositionally biased region" description="Polar residues" evidence="1">
    <location>
        <begin position="741"/>
        <end position="760"/>
    </location>
</feature>
<gene>
    <name evidence="2" type="ORF">PROH_11380</name>
</gene>
<dbReference type="EMBL" id="AJTX02000004">
    <property type="protein sequence ID" value="KKJ00280.1"/>
    <property type="molecule type" value="Genomic_DNA"/>
</dbReference>
<evidence type="ECO:0000256" key="1">
    <source>
        <dbReference type="SAM" id="MobiDB-lite"/>
    </source>
</evidence>
<accession>A0A0M2PVT8</accession>
<dbReference type="STRING" id="317619.GCA_000332315_01054"/>
<dbReference type="AlphaFoldDB" id="A0A0M2PVT8"/>
<sequence length="858" mass="90171">MGGDRAVGQGASRSTRALGGDSLSLRASYTDNPNFQAQVQYEYRNSSGSQTSNVSASLMGKLSPSLTALFDADRRFASGSASRGLPATTQVRLGLAYRNPYSDRFNALLRYEYRQNPSTTPESLLDGSGVGTTEHLFAGEAIYSPNWQWEFYTKLGFRQSTLNLADSFTASSTVTLAQIRATYQVNRRFDLTGEARWIGQPSAGYSEMGWVGEVGFHATSNLRLALGYSSGSINNDRDFSGSRSAGGIYGGVTLKLDRLFQGFGLQQPLAQTQPRRQLTAQDPNQPTPAQLQAAAPSPPLRLQVSQAVEFTPNSAVMSPEGRVVLDSLATVMGQYGDLKLDMEAVLPPLAELTPDNLEARQLQAARQYLLSRGVAGDRITIRALNTSAAATGNTPVTFALKGPTTTFQLLSSQLGSGLVGSLLGQELPQLANLPRPSAAPGTPTAAPASTAIAAPAATPALPNLLALVNGVAIPLDQVPLDGAEPSPVRLPLLPPPADDLQAAMPRITGQFGSLAQAAVPNGITLAQGNPDRPGITPIGLSLNPDRAFWQAFVDAATPLRTAQRLDNPANGGETPDTRVSAVPNPSLSATGQGSDPGITAIARDTEQRLSVVPRAELGDAQGSTSIWSIGQLLGSSLGELAPQPTLTGLNPTALRLSLVPSLGAMPAPTLTAEPTTALDLAQAPTATPGFSPTLPSTAGRPDSIALWQTLSLWQALALNTEEATPDTFALNTENETPDTFALNTEGTPDNTLATGNTTNPDNTTALNLAVDRAFWRAMAEATTPLRTAQRPTANPNGFDISLMEARRLEAALTFLLSRDLNALDALLQASGTQAPEIRGELIDLDALMQQNQAGEGAL</sequence>
<reference evidence="2" key="1">
    <citation type="submission" date="2012-04" db="EMBL/GenBank/DDBJ databases">
        <authorList>
            <person name="Borisov I.G."/>
            <person name="Ivanikova N.V."/>
            <person name="Pinevich A.V."/>
        </authorList>
    </citation>
    <scope>NUCLEOTIDE SEQUENCE [LARGE SCALE GENOMIC DNA]</scope>
    <source>
        <strain evidence="2">CALU 1027</strain>
    </source>
</reference>
<dbReference type="Gene3D" id="3.30.1330.60">
    <property type="entry name" value="OmpA-like domain"/>
    <property type="match status" value="1"/>
</dbReference>
<feature type="compositionally biased region" description="Polar residues" evidence="1">
    <location>
        <begin position="271"/>
        <end position="282"/>
    </location>
</feature>
<dbReference type="InterPro" id="IPR036737">
    <property type="entry name" value="OmpA-like_sf"/>
</dbReference>
<dbReference type="SUPFAM" id="SSF103088">
    <property type="entry name" value="OmpA-like"/>
    <property type="match status" value="1"/>
</dbReference>
<dbReference type="eggNOG" id="COG2067">
    <property type="taxonomic scope" value="Bacteria"/>
</dbReference>
<dbReference type="SUPFAM" id="SSF56935">
    <property type="entry name" value="Porins"/>
    <property type="match status" value="1"/>
</dbReference>
<feature type="region of interest" description="Disordered" evidence="1">
    <location>
        <begin position="271"/>
        <end position="298"/>
    </location>
</feature>
<evidence type="ECO:0000313" key="2">
    <source>
        <dbReference type="EMBL" id="KKJ00280.1"/>
    </source>
</evidence>
<feature type="compositionally biased region" description="Polar residues" evidence="1">
    <location>
        <begin position="583"/>
        <end position="593"/>
    </location>
</feature>
<evidence type="ECO:0000313" key="3">
    <source>
        <dbReference type="Proteomes" id="UP000034681"/>
    </source>
</evidence>
<feature type="compositionally biased region" description="Low complexity" evidence="1">
    <location>
        <begin position="283"/>
        <end position="298"/>
    </location>
</feature>
<proteinExistence type="predicted"/>
<organism evidence="2 3">
    <name type="scientific">Prochlorothrix hollandica PCC 9006 = CALU 1027</name>
    <dbReference type="NCBI Taxonomy" id="317619"/>
    <lineage>
        <taxon>Bacteria</taxon>
        <taxon>Bacillati</taxon>
        <taxon>Cyanobacteriota</taxon>
        <taxon>Cyanophyceae</taxon>
        <taxon>Prochlorotrichales</taxon>
        <taxon>Prochlorotrichaceae</taxon>
        <taxon>Prochlorothrix</taxon>
    </lineage>
</organism>
<feature type="region of interest" description="Disordered" evidence="1">
    <location>
        <begin position="738"/>
        <end position="760"/>
    </location>
</feature>
<protein>
    <submittedName>
        <fullName evidence="2">Uncharacterized protein</fullName>
    </submittedName>
</protein>
<name>A0A0M2PVT8_PROHO</name>
<dbReference type="Proteomes" id="UP000034681">
    <property type="component" value="Unassembled WGS sequence"/>
</dbReference>